<dbReference type="RefSeq" id="WP_353646957.1">
    <property type="nucleotide sequence ID" value="NZ_CP159253.1"/>
</dbReference>
<dbReference type="EMBL" id="CP159253">
    <property type="protein sequence ID" value="XCG47284.1"/>
    <property type="molecule type" value="Genomic_DNA"/>
</dbReference>
<proteinExistence type="predicted"/>
<reference evidence="1" key="1">
    <citation type="submission" date="2024-06" db="EMBL/GenBank/DDBJ databases">
        <title>Mesorhizobium karijinii sp. nov., a symbiont of the iconic Swainsona formosa from arid Australia.</title>
        <authorList>
            <person name="Hill Y.J."/>
            <person name="Watkin E.L.J."/>
            <person name="O'Hara G.W."/>
            <person name="Terpolilli J."/>
            <person name="Tye M.L."/>
            <person name="Kohlmeier M.G."/>
        </authorList>
    </citation>
    <scope>NUCLEOTIDE SEQUENCE</scope>
    <source>
        <strain evidence="1">WSM2240</strain>
    </source>
</reference>
<sequence>MSALGKAIAMRISFESNVFLLFNPASLDDLKDPCPVFDSKLWHVFGSGGTVTTETWGIFHATSPNLYGPWTEHDIISLVISGSGVAAPGVTFDDGVFHMFIQTEFMKSGGRCEHAVSNDGFNWVVLKPAIISLPDTDEDGIYDPHPAFIGGVRYIVYSGMPKFTKVPQPDIYLARSTSNTWFGPWYRIGKILDHNDLPHHNPREHPDYEWGIEGAQLVELPDGRVLLNATCFLPSGARGSRQRVFFATSDNVEGPYRTLGPVLDLKEPGENGHSTVMINDNELTLFYQSRVRATNNRWRFGIAKCSLGEPAVAQVA</sequence>
<dbReference type="CDD" id="cd15482">
    <property type="entry name" value="Sialidase_non-viral"/>
    <property type="match status" value="1"/>
</dbReference>
<evidence type="ECO:0000313" key="1">
    <source>
        <dbReference type="EMBL" id="XCG47284.1"/>
    </source>
</evidence>
<organism evidence="1">
    <name type="scientific">Mesorhizobium sp. WSM2240</name>
    <dbReference type="NCBI Taxonomy" id="3228851"/>
    <lineage>
        <taxon>Bacteria</taxon>
        <taxon>Pseudomonadati</taxon>
        <taxon>Pseudomonadota</taxon>
        <taxon>Alphaproteobacteria</taxon>
        <taxon>Hyphomicrobiales</taxon>
        <taxon>Phyllobacteriaceae</taxon>
        <taxon>Mesorhizobium</taxon>
    </lineage>
</organism>
<dbReference type="InterPro" id="IPR023296">
    <property type="entry name" value="Glyco_hydro_beta-prop_sf"/>
</dbReference>
<dbReference type="SUPFAM" id="SSF75005">
    <property type="entry name" value="Arabinanase/levansucrase/invertase"/>
    <property type="match status" value="1"/>
</dbReference>
<dbReference type="AlphaFoldDB" id="A0AAU8CKC3"/>
<protein>
    <recommendedName>
        <fullName evidence="2">Glycosyl hydrolase family 32 N-terminal domain-containing protein</fullName>
    </recommendedName>
</protein>
<gene>
    <name evidence="1" type="ORF">ABVK50_18610</name>
</gene>
<evidence type="ECO:0008006" key="2">
    <source>
        <dbReference type="Google" id="ProtNLM"/>
    </source>
</evidence>
<name>A0AAU8CKC3_9HYPH</name>
<dbReference type="Gene3D" id="2.115.10.20">
    <property type="entry name" value="Glycosyl hydrolase domain, family 43"/>
    <property type="match status" value="1"/>
</dbReference>
<accession>A0AAU8CKC3</accession>